<reference evidence="1" key="1">
    <citation type="submission" date="2022-01" db="EMBL/GenBank/DDBJ databases">
        <title>Draft Genome Sequences of Seven Type Strains of the Genus Streptomyces.</title>
        <authorList>
            <person name="Aziz S."/>
            <person name="Coretto E."/>
            <person name="Chronakova A."/>
            <person name="Sproer C."/>
            <person name="Huber K."/>
            <person name="Nouioui I."/>
            <person name="Gross H."/>
        </authorList>
    </citation>
    <scope>NUCLEOTIDE SEQUENCE</scope>
    <source>
        <strain evidence="1">DSM 103493</strain>
    </source>
</reference>
<accession>A0A9X1PUC3</accession>
<sequence>MPRPLARIHRSIRAQTIGNLLIKSSGGRLQRRKKVGIGRTGTRSPRCSGFLASQQHGALVQVHYVHDEGDGTETSERIEADRDREIQALLLDAGYTAEILDNPNPGAVGVHVRRLDEPTEEEWQALRLIADRQVTHRPGASSVTGLADPDLFQTLFLSHLATTTRESDATGATFVRLTEAGEALLADRLTTGTGETMVQVLESKEG</sequence>
<evidence type="ECO:0000313" key="1">
    <source>
        <dbReference type="EMBL" id="MCF1592409.1"/>
    </source>
</evidence>
<dbReference type="Proteomes" id="UP001139384">
    <property type="component" value="Unassembled WGS sequence"/>
</dbReference>
<dbReference type="AlphaFoldDB" id="A0A9X1PUC3"/>
<protein>
    <submittedName>
        <fullName evidence="1">Uncharacterized protein</fullName>
    </submittedName>
</protein>
<dbReference type="RefSeq" id="WP_176188065.1">
    <property type="nucleotide sequence ID" value="NZ_JAKEIP010000005.1"/>
</dbReference>
<evidence type="ECO:0000313" key="2">
    <source>
        <dbReference type="Proteomes" id="UP001139384"/>
    </source>
</evidence>
<proteinExistence type="predicted"/>
<keyword evidence="2" id="KW-1185">Reference proteome</keyword>
<dbReference type="EMBL" id="JAKEIP010000005">
    <property type="protein sequence ID" value="MCF1592409.1"/>
    <property type="molecule type" value="Genomic_DNA"/>
</dbReference>
<organism evidence="1 2">
    <name type="scientific">Streptomyces muensis</name>
    <dbReference type="NCBI Taxonomy" id="1077944"/>
    <lineage>
        <taxon>Bacteria</taxon>
        <taxon>Bacillati</taxon>
        <taxon>Actinomycetota</taxon>
        <taxon>Actinomycetes</taxon>
        <taxon>Kitasatosporales</taxon>
        <taxon>Streptomycetaceae</taxon>
        <taxon>Streptomyces</taxon>
    </lineage>
</organism>
<name>A0A9X1PUC3_STRM4</name>
<comment type="caution">
    <text evidence="1">The sequence shown here is derived from an EMBL/GenBank/DDBJ whole genome shotgun (WGS) entry which is preliminary data.</text>
</comment>
<gene>
    <name evidence="1" type="ORF">L0P92_02340</name>
</gene>